<feature type="transmembrane region" description="Helical" evidence="6">
    <location>
        <begin position="133"/>
        <end position="152"/>
    </location>
</feature>
<sequence length="176" mass="19576">MPVKTWDIWVRFTHWSIAGIVAWNLFGPTDQAHRVLGYVAAGLVASRIVWGFIGTTNARFAAWWPGRSHLTAYIRSLAAGEPQQHLSHNPLGGLMALTLWLLILALAVSGWLMRVNAFWGEDWPQDLHTCLSTALQVCVCAHILAAIVMSVWTRENLIGAMLTGFKRDLGDQDTSR</sequence>
<accession>A0A6S7D5L4</accession>
<evidence type="ECO:0000256" key="6">
    <source>
        <dbReference type="SAM" id="Phobius"/>
    </source>
</evidence>
<feature type="transmembrane region" description="Helical" evidence="6">
    <location>
        <begin position="91"/>
        <end position="113"/>
    </location>
</feature>
<dbReference type="GO" id="GO:0022904">
    <property type="term" value="P:respiratory electron transport chain"/>
    <property type="evidence" value="ECO:0007669"/>
    <property type="project" value="InterPro"/>
</dbReference>
<dbReference type="InterPro" id="IPR016174">
    <property type="entry name" value="Di-haem_cyt_TM"/>
</dbReference>
<dbReference type="AlphaFoldDB" id="A0A6S7D5L4"/>
<feature type="transmembrane region" description="Helical" evidence="6">
    <location>
        <begin position="12"/>
        <end position="29"/>
    </location>
</feature>
<gene>
    <name evidence="8" type="ORF">LMG28614_06600</name>
</gene>
<comment type="subcellular location">
    <subcellularLocation>
        <location evidence="1">Cell membrane</location>
        <topology evidence="1">Multi-pass membrane protein</topology>
    </subcellularLocation>
</comment>
<name>A0A6S7D5L4_9BURK</name>
<keyword evidence="5 6" id="KW-0472">Membrane</keyword>
<evidence type="ECO:0000256" key="1">
    <source>
        <dbReference type="ARBA" id="ARBA00004651"/>
    </source>
</evidence>
<dbReference type="GO" id="GO:0020037">
    <property type="term" value="F:heme binding"/>
    <property type="evidence" value="ECO:0007669"/>
    <property type="project" value="TreeGrafter"/>
</dbReference>
<dbReference type="RefSeq" id="WP_175153491.1">
    <property type="nucleotide sequence ID" value="NZ_CADIKK010000050.1"/>
</dbReference>
<evidence type="ECO:0000259" key="7">
    <source>
        <dbReference type="Pfam" id="PF01292"/>
    </source>
</evidence>
<keyword evidence="9" id="KW-1185">Reference proteome</keyword>
<protein>
    <recommendedName>
        <fullName evidence="7">Cytochrome b561 bacterial/Ni-hydrogenase domain-containing protein</fullName>
    </recommendedName>
</protein>
<feature type="domain" description="Cytochrome b561 bacterial/Ni-hydrogenase" evidence="7">
    <location>
        <begin position="6"/>
        <end position="164"/>
    </location>
</feature>
<keyword evidence="2" id="KW-1003">Cell membrane</keyword>
<evidence type="ECO:0000256" key="2">
    <source>
        <dbReference type="ARBA" id="ARBA00022475"/>
    </source>
</evidence>
<reference evidence="8 9" key="1">
    <citation type="submission" date="2020-04" db="EMBL/GenBank/DDBJ databases">
        <authorList>
            <person name="De Canck E."/>
        </authorList>
    </citation>
    <scope>NUCLEOTIDE SEQUENCE [LARGE SCALE GENOMIC DNA]</scope>
    <source>
        <strain evidence="8 9">LMG 28614</strain>
    </source>
</reference>
<dbReference type="PANTHER" id="PTHR30485">
    <property type="entry name" value="NI/FE-HYDROGENASE 1 B-TYPE CYTOCHROME SUBUNIT"/>
    <property type="match status" value="1"/>
</dbReference>
<evidence type="ECO:0000313" key="8">
    <source>
        <dbReference type="EMBL" id="CAB3807447.1"/>
    </source>
</evidence>
<evidence type="ECO:0000256" key="3">
    <source>
        <dbReference type="ARBA" id="ARBA00022692"/>
    </source>
</evidence>
<dbReference type="Proteomes" id="UP000494365">
    <property type="component" value="Unassembled WGS sequence"/>
</dbReference>
<evidence type="ECO:0000313" key="9">
    <source>
        <dbReference type="Proteomes" id="UP000494365"/>
    </source>
</evidence>
<proteinExistence type="predicted"/>
<keyword evidence="4 6" id="KW-1133">Transmembrane helix</keyword>
<dbReference type="Pfam" id="PF01292">
    <property type="entry name" value="Ni_hydr_CYTB"/>
    <property type="match status" value="1"/>
</dbReference>
<dbReference type="EMBL" id="CADIKK010000050">
    <property type="protein sequence ID" value="CAB3807447.1"/>
    <property type="molecule type" value="Genomic_DNA"/>
</dbReference>
<organism evidence="8 9">
    <name type="scientific">Paraburkholderia ultramafica</name>
    <dbReference type="NCBI Taxonomy" id="1544867"/>
    <lineage>
        <taxon>Bacteria</taxon>
        <taxon>Pseudomonadati</taxon>
        <taxon>Pseudomonadota</taxon>
        <taxon>Betaproteobacteria</taxon>
        <taxon>Burkholderiales</taxon>
        <taxon>Burkholderiaceae</taxon>
        <taxon>Paraburkholderia</taxon>
    </lineage>
</organism>
<dbReference type="SUPFAM" id="SSF81342">
    <property type="entry name" value="Transmembrane di-heme cytochromes"/>
    <property type="match status" value="1"/>
</dbReference>
<dbReference type="InterPro" id="IPR051542">
    <property type="entry name" value="Hydrogenase_cytochrome"/>
</dbReference>
<dbReference type="InterPro" id="IPR011577">
    <property type="entry name" value="Cyt_b561_bac/Ni-Hgenase"/>
</dbReference>
<dbReference type="PANTHER" id="PTHR30485:SF2">
    <property type="entry name" value="BLL0597 PROTEIN"/>
    <property type="match status" value="1"/>
</dbReference>
<feature type="transmembrane region" description="Helical" evidence="6">
    <location>
        <begin position="35"/>
        <end position="53"/>
    </location>
</feature>
<dbReference type="GO" id="GO:0009055">
    <property type="term" value="F:electron transfer activity"/>
    <property type="evidence" value="ECO:0007669"/>
    <property type="project" value="InterPro"/>
</dbReference>
<evidence type="ECO:0000256" key="5">
    <source>
        <dbReference type="ARBA" id="ARBA00023136"/>
    </source>
</evidence>
<dbReference type="GO" id="GO:0005886">
    <property type="term" value="C:plasma membrane"/>
    <property type="evidence" value="ECO:0007669"/>
    <property type="project" value="UniProtKB-SubCell"/>
</dbReference>
<dbReference type="Gene3D" id="1.20.950.20">
    <property type="entry name" value="Transmembrane di-heme cytochromes, Chain C"/>
    <property type="match status" value="1"/>
</dbReference>
<evidence type="ECO:0000256" key="4">
    <source>
        <dbReference type="ARBA" id="ARBA00022989"/>
    </source>
</evidence>
<keyword evidence="3 6" id="KW-0812">Transmembrane</keyword>